<dbReference type="InterPro" id="IPR041492">
    <property type="entry name" value="HAD_2"/>
</dbReference>
<evidence type="ECO:0000313" key="6">
    <source>
        <dbReference type="Proteomes" id="UP001278995"/>
    </source>
</evidence>
<evidence type="ECO:0000256" key="1">
    <source>
        <dbReference type="ARBA" id="ARBA00023002"/>
    </source>
</evidence>
<dbReference type="InterPro" id="IPR013118">
    <property type="entry name" value="Mannitol_DH_C"/>
</dbReference>
<dbReference type="InterPro" id="IPR036291">
    <property type="entry name" value="NAD(P)-bd_dom_sf"/>
</dbReference>
<dbReference type="CDD" id="cd07505">
    <property type="entry name" value="HAD_BPGM-like"/>
    <property type="match status" value="1"/>
</dbReference>
<dbReference type="SUPFAM" id="SSF51735">
    <property type="entry name" value="NAD(P)-binding Rossmann-fold domains"/>
    <property type="match status" value="1"/>
</dbReference>
<dbReference type="EMBL" id="WLYL01000049">
    <property type="protein sequence ID" value="MTD12110.1"/>
    <property type="molecule type" value="Genomic_DNA"/>
</dbReference>
<dbReference type="InterPro" id="IPR036412">
    <property type="entry name" value="HAD-like_sf"/>
</dbReference>
<keyword evidence="1" id="KW-0560">Oxidoreductase</keyword>
<dbReference type="EMBL" id="JAXHPL010000085">
    <property type="protein sequence ID" value="MDY6487850.1"/>
    <property type="molecule type" value="Genomic_DNA"/>
</dbReference>
<dbReference type="Pfam" id="PF13419">
    <property type="entry name" value="HAD_2"/>
    <property type="match status" value="1"/>
</dbReference>
<dbReference type="SFLD" id="SFLDG01129">
    <property type="entry name" value="C1.5:_HAD__Beta-PGM__Phosphata"/>
    <property type="match status" value="1"/>
</dbReference>
<keyword evidence="4" id="KW-0378">Hydrolase</keyword>
<dbReference type="RefSeq" id="WP_171501369.1">
    <property type="nucleotide sequence ID" value="NZ_JAXHPL010000085.1"/>
</dbReference>
<dbReference type="InterPro" id="IPR023214">
    <property type="entry name" value="HAD_sf"/>
</dbReference>
<dbReference type="SUPFAM" id="SSF56784">
    <property type="entry name" value="HAD-like"/>
    <property type="match status" value="1"/>
</dbReference>
<dbReference type="AlphaFoldDB" id="A0A6L6GHT0"/>
<name>A0A6L6GHT0_9GAMM</name>
<dbReference type="InterPro" id="IPR013328">
    <property type="entry name" value="6PGD_dom2"/>
</dbReference>
<proteinExistence type="predicted"/>
<evidence type="ECO:0000313" key="5">
    <source>
        <dbReference type="Proteomes" id="UP000473854"/>
    </source>
</evidence>
<dbReference type="NCBIfam" id="TIGR01509">
    <property type="entry name" value="HAD-SF-IA-v3"/>
    <property type="match status" value="1"/>
</dbReference>
<dbReference type="SFLD" id="SFLDS00003">
    <property type="entry name" value="Haloacid_Dehalogenase"/>
    <property type="match status" value="1"/>
</dbReference>
<dbReference type="GO" id="GO:0016491">
    <property type="term" value="F:oxidoreductase activity"/>
    <property type="evidence" value="ECO:0007669"/>
    <property type="project" value="UniProtKB-KW"/>
</dbReference>
<dbReference type="SUPFAM" id="SSF48179">
    <property type="entry name" value="6-phosphogluconate dehydrogenase C-terminal domain-like"/>
    <property type="match status" value="1"/>
</dbReference>
<dbReference type="Pfam" id="PF08125">
    <property type="entry name" value="Mannitol_dh_C"/>
    <property type="match status" value="1"/>
</dbReference>
<dbReference type="PANTHER" id="PTHR43481:SF4">
    <property type="entry name" value="GLYCEROL-1-PHOSPHATE PHOSPHOHYDROLASE 1-RELATED"/>
    <property type="match status" value="1"/>
</dbReference>
<dbReference type="Gene3D" id="3.40.50.1000">
    <property type="entry name" value="HAD superfamily/HAD-like"/>
    <property type="match status" value="1"/>
</dbReference>
<dbReference type="GO" id="GO:0050308">
    <property type="term" value="F:sugar-phosphatase activity"/>
    <property type="evidence" value="ECO:0007669"/>
    <property type="project" value="TreeGrafter"/>
</dbReference>
<reference evidence="3 6" key="2">
    <citation type="submission" date="2023-11" db="EMBL/GenBank/DDBJ databases">
        <title>The common occurrence of Acinetobacte faecalis in cattle feces and its emended description.</title>
        <authorList>
            <person name="Kyselkova M."/>
            <person name="Xanthopoulou K."/>
            <person name="Shestivska V."/>
            <person name="Spanelova P."/>
            <person name="Maixnerova M."/>
            <person name="Higgins P.G."/>
            <person name="Nemec A."/>
        </authorList>
    </citation>
    <scope>NUCLEOTIDE SEQUENCE [LARGE SCALE GENOMIC DNA]</scope>
    <source>
        <strain evidence="3 6">ANC 7483</strain>
    </source>
</reference>
<comment type="caution">
    <text evidence="4">The sequence shown here is derived from an EMBL/GenBank/DDBJ whole genome shotgun (WGS) entry which is preliminary data.</text>
</comment>
<dbReference type="Proteomes" id="UP001278995">
    <property type="component" value="Unassembled WGS sequence"/>
</dbReference>
<dbReference type="InterPro" id="IPR008927">
    <property type="entry name" value="6-PGluconate_DH-like_C_sf"/>
</dbReference>
<dbReference type="InterPro" id="IPR023198">
    <property type="entry name" value="PGP-like_dom2"/>
</dbReference>
<dbReference type="Gene3D" id="3.40.50.720">
    <property type="entry name" value="NAD(P)-binding Rossmann-like Domain"/>
    <property type="match status" value="1"/>
</dbReference>
<dbReference type="PRINTS" id="PR00413">
    <property type="entry name" value="HADHALOGNASE"/>
</dbReference>
<gene>
    <name evidence="4" type="ORF">GIX10_11905</name>
    <name evidence="3" type="ORF">SKM51_11715</name>
</gene>
<dbReference type="Gene3D" id="1.10.150.240">
    <property type="entry name" value="Putative phosphatase, domain 2"/>
    <property type="match status" value="1"/>
</dbReference>
<evidence type="ECO:0000313" key="3">
    <source>
        <dbReference type="EMBL" id="MDY6487850.1"/>
    </source>
</evidence>
<dbReference type="InterPro" id="IPR006439">
    <property type="entry name" value="HAD-SF_hydro_IA"/>
</dbReference>
<evidence type="ECO:0000259" key="2">
    <source>
        <dbReference type="Pfam" id="PF08125"/>
    </source>
</evidence>
<sequence>MLKFNNDIIHGAIFDMDGTMFDTERLRFQTLKQASQELIGVSFSDAYLMACLGLSASSAHQLAKQQYGDDIPYAEIRQRADELELESVRSLGVPIKKGLVQVLERLRKSGLRMAVATSSRRLIAEEYLINANVYKFFDVLVCGDEVQKGKPHPEIFLSAAEKLNLPTSECLMFEDSENGITSAYNAGGVTILLQDIKEPNSNMLAKTDYFFESMYDCLHQLDQHTLNLEMPTLQESFPQSLNQLTVGIHGFGAIGGGFMAQILSHWDGYTRPKRIYASTHNFLYRSAVNAFGSYCIRYGQLSYDERIENMHIIDAGNIEQMQEMYIASSMIAVCLPEQAIATEARTIAQGLYARHIANNEQFTNPLTVLIILNKIGAKHLLLEHVHSALVEITAPDIAEQILEQHYFCDTVVNRMVSKLTDQNLYRQLRIKYNIFKQYQLDHDLDHADIEDATRLNPEQERLASMYVEEMCSNFKPSHILQTMDLILFHAEVDMPIYVENNSPLLGKMRQMVLVDDIQEIQLIKNRLWNGVHAMTTWYATRLGYETIGLAMADPKVREFMEGLLEEVKAGLTLTLPHRKNDLDDLAKSFINSCVNAYKDPCERVARDPLRKLAASERVLGSIACNIQQGLPYQNLSQGALYGYYYSIQQKDISYGEAIEHLKIQLGQSGLNEQHQQTLQRNIETQLAQLLPAKHKTHNPHCVDLAKQMDHSLT</sequence>
<evidence type="ECO:0000313" key="4">
    <source>
        <dbReference type="EMBL" id="MTD12110.1"/>
    </source>
</evidence>
<dbReference type="NCBIfam" id="NF046057">
    <property type="entry name" value="bifunc_MtlD"/>
    <property type="match status" value="1"/>
</dbReference>
<dbReference type="PANTHER" id="PTHR43481">
    <property type="entry name" value="FRUCTOSE-1-PHOSPHATE PHOSPHATASE"/>
    <property type="match status" value="1"/>
</dbReference>
<organism evidence="4 5">
    <name type="scientific">Acinetobacter faecalis</name>
    <dbReference type="NCBI Taxonomy" id="2665161"/>
    <lineage>
        <taxon>Bacteria</taxon>
        <taxon>Pseudomonadati</taxon>
        <taxon>Pseudomonadota</taxon>
        <taxon>Gammaproteobacteria</taxon>
        <taxon>Moraxellales</taxon>
        <taxon>Moraxellaceae</taxon>
        <taxon>Acinetobacter</taxon>
    </lineage>
</organism>
<dbReference type="Gene3D" id="1.10.1040.10">
    <property type="entry name" value="N-(1-d-carboxylethyl)-l-norvaline Dehydrogenase, domain 2"/>
    <property type="match status" value="1"/>
</dbReference>
<accession>A0A6L6GHT0</accession>
<reference evidence="4 5" key="1">
    <citation type="submission" date="2019-11" db="EMBL/GenBank/DDBJ databases">
        <authorList>
            <person name="An D."/>
        </authorList>
    </citation>
    <scope>NUCLEOTIDE SEQUENCE [LARGE SCALE GENOMIC DNA]</scope>
    <source>
        <strain evidence="4 5">YIM 103518</strain>
    </source>
</reference>
<protein>
    <submittedName>
        <fullName evidence="4">HAD-IA family hydrolase</fullName>
    </submittedName>
</protein>
<feature type="domain" description="Mannitol dehydrogenase C-terminal" evidence="2">
    <location>
        <begin position="521"/>
        <end position="651"/>
    </location>
</feature>
<dbReference type="Proteomes" id="UP000473854">
    <property type="component" value="Unassembled WGS sequence"/>
</dbReference>
<dbReference type="InterPro" id="IPR051806">
    <property type="entry name" value="HAD-like_SPP"/>
</dbReference>